<evidence type="ECO:0000256" key="10">
    <source>
        <dbReference type="SAM" id="MobiDB-lite"/>
    </source>
</evidence>
<evidence type="ECO:0000256" key="7">
    <source>
        <dbReference type="ARBA" id="ARBA00023242"/>
    </source>
</evidence>
<keyword evidence="3" id="KW-0540">Nuclease</keyword>
<dbReference type="GO" id="GO:0030490">
    <property type="term" value="P:maturation of SSU-rRNA"/>
    <property type="evidence" value="ECO:0007669"/>
    <property type="project" value="TreeGrafter"/>
</dbReference>
<evidence type="ECO:0000256" key="2">
    <source>
        <dbReference type="ARBA" id="ARBA00005858"/>
    </source>
</evidence>
<keyword evidence="14" id="KW-1185">Reference proteome</keyword>
<protein>
    <recommendedName>
        <fullName evidence="8">RNA-binding protein NOB1</fullName>
    </recommendedName>
</protein>
<feature type="compositionally biased region" description="Acidic residues" evidence="10">
    <location>
        <begin position="120"/>
        <end position="144"/>
    </location>
</feature>
<organism evidence="13">
    <name type="scientific">Medioppia subpectinata</name>
    <dbReference type="NCBI Taxonomy" id="1979941"/>
    <lineage>
        <taxon>Eukaryota</taxon>
        <taxon>Metazoa</taxon>
        <taxon>Ecdysozoa</taxon>
        <taxon>Arthropoda</taxon>
        <taxon>Chelicerata</taxon>
        <taxon>Arachnida</taxon>
        <taxon>Acari</taxon>
        <taxon>Acariformes</taxon>
        <taxon>Sarcoptiformes</taxon>
        <taxon>Oribatida</taxon>
        <taxon>Brachypylina</taxon>
        <taxon>Oppioidea</taxon>
        <taxon>Oppiidae</taxon>
        <taxon>Medioppia</taxon>
    </lineage>
</organism>
<feature type="binding site" evidence="9">
    <location>
        <position position="212"/>
    </location>
    <ligand>
        <name>Zn(2+)</name>
        <dbReference type="ChEBI" id="CHEBI:29105"/>
    </ligand>
</feature>
<evidence type="ECO:0000259" key="12">
    <source>
        <dbReference type="Pfam" id="PF17146"/>
    </source>
</evidence>
<comment type="function">
    <text evidence="8">May play a role in mRNA degradation.</text>
</comment>
<evidence type="ECO:0000259" key="11">
    <source>
        <dbReference type="Pfam" id="PF08772"/>
    </source>
</evidence>
<dbReference type="GO" id="GO:0016787">
    <property type="term" value="F:hydrolase activity"/>
    <property type="evidence" value="ECO:0007669"/>
    <property type="project" value="UniProtKB-KW"/>
</dbReference>
<evidence type="ECO:0000313" key="14">
    <source>
        <dbReference type="Proteomes" id="UP000759131"/>
    </source>
</evidence>
<dbReference type="GO" id="GO:0046872">
    <property type="term" value="F:metal ion binding"/>
    <property type="evidence" value="ECO:0007669"/>
    <property type="project" value="UniProtKB-UniRule"/>
</dbReference>
<evidence type="ECO:0000256" key="8">
    <source>
        <dbReference type="PIRNR" id="PIRNR037125"/>
    </source>
</evidence>
<dbReference type="InterPro" id="IPR014881">
    <property type="entry name" value="NOB1_Zn-bd"/>
</dbReference>
<keyword evidence="5" id="KW-0378">Hydrolase</keyword>
<feature type="binding site" evidence="9">
    <location>
        <position position="215"/>
    </location>
    <ligand>
        <name>Zn(2+)</name>
        <dbReference type="ChEBI" id="CHEBI:29105"/>
    </ligand>
</feature>
<keyword evidence="7 8" id="KW-0539">Nucleus</keyword>
<evidence type="ECO:0000256" key="6">
    <source>
        <dbReference type="ARBA" id="ARBA00022833"/>
    </source>
</evidence>
<dbReference type="PANTHER" id="PTHR12814">
    <property type="entry name" value="RNA-BINDING PROTEIN NOB1"/>
    <property type="match status" value="1"/>
</dbReference>
<evidence type="ECO:0000256" key="5">
    <source>
        <dbReference type="ARBA" id="ARBA00022801"/>
    </source>
</evidence>
<dbReference type="Proteomes" id="UP000759131">
    <property type="component" value="Unassembled WGS sequence"/>
</dbReference>
<comment type="similarity">
    <text evidence="2 8">Belongs to the NOB1 family.</text>
</comment>
<feature type="compositionally biased region" description="Basic residues" evidence="10">
    <location>
        <begin position="458"/>
        <end position="468"/>
    </location>
</feature>
<feature type="binding site" evidence="9">
    <location>
        <position position="227"/>
    </location>
    <ligand>
        <name>Zn(2+)</name>
        <dbReference type="ChEBI" id="CHEBI:29105"/>
    </ligand>
</feature>
<comment type="subcellular location">
    <subcellularLocation>
        <location evidence="1 8">Nucleus</location>
    </subcellularLocation>
</comment>
<dbReference type="EMBL" id="OC857572">
    <property type="protein sequence ID" value="CAD7625353.1"/>
    <property type="molecule type" value="Genomic_DNA"/>
</dbReference>
<dbReference type="OrthoDB" id="446759at2759"/>
<dbReference type="InterPro" id="IPR017117">
    <property type="entry name" value="Nob1_euk"/>
</dbReference>
<keyword evidence="4 8" id="KW-0479">Metal-binding</keyword>
<evidence type="ECO:0000256" key="3">
    <source>
        <dbReference type="ARBA" id="ARBA00022722"/>
    </source>
</evidence>
<dbReference type="Gene3D" id="6.20.210.10">
    <property type="entry name" value="Nin one binding (NOB1), Zn-ribbon-like"/>
    <property type="match status" value="1"/>
</dbReference>
<name>A0A7R9KNF3_9ACAR</name>
<accession>A0A7R9KNF3</accession>
<evidence type="ECO:0000256" key="4">
    <source>
        <dbReference type="ARBA" id="ARBA00022723"/>
    </source>
</evidence>
<dbReference type="PANTHER" id="PTHR12814:SF2">
    <property type="entry name" value="RNA-BINDING PROTEIN NOB1"/>
    <property type="match status" value="1"/>
</dbReference>
<dbReference type="Gene3D" id="3.40.50.1010">
    <property type="entry name" value="5'-nuclease"/>
    <property type="match status" value="1"/>
</dbReference>
<dbReference type="Pfam" id="PF17146">
    <property type="entry name" value="PIN_6"/>
    <property type="match status" value="1"/>
</dbReference>
<keyword evidence="6 8" id="KW-0862">Zinc</keyword>
<dbReference type="InterPro" id="IPR039907">
    <property type="entry name" value="NOB1"/>
</dbReference>
<dbReference type="GO" id="GO:0005634">
    <property type="term" value="C:nucleus"/>
    <property type="evidence" value="ECO:0007669"/>
    <property type="project" value="UniProtKB-SubCell"/>
</dbReference>
<feature type="region of interest" description="Disordered" evidence="10">
    <location>
        <begin position="97"/>
        <end position="151"/>
    </location>
</feature>
<dbReference type="InterPro" id="IPR033411">
    <property type="entry name" value="Ribonuclease_PIN"/>
</dbReference>
<dbReference type="EMBL" id="CAJPIZ010002997">
    <property type="protein sequence ID" value="CAG2105783.1"/>
    <property type="molecule type" value="Genomic_DNA"/>
</dbReference>
<gene>
    <name evidence="13" type="ORF">OSB1V03_LOCUS5788</name>
</gene>
<dbReference type="AlphaFoldDB" id="A0A7R9KNF3"/>
<feature type="compositionally biased region" description="Basic and acidic residues" evidence="10">
    <location>
        <begin position="98"/>
        <end position="119"/>
    </location>
</feature>
<feature type="domain" description="Ribonuclease PIN" evidence="12">
    <location>
        <begin position="22"/>
        <end position="83"/>
    </location>
</feature>
<evidence type="ECO:0000256" key="1">
    <source>
        <dbReference type="ARBA" id="ARBA00004123"/>
    </source>
</evidence>
<dbReference type="GO" id="GO:0004521">
    <property type="term" value="F:RNA endonuclease activity"/>
    <property type="evidence" value="ECO:0007669"/>
    <property type="project" value="UniProtKB-UniRule"/>
</dbReference>
<feature type="region of interest" description="Disordered" evidence="10">
    <location>
        <begin position="446"/>
        <end position="468"/>
    </location>
</feature>
<reference evidence="13" key="1">
    <citation type="submission" date="2020-11" db="EMBL/GenBank/DDBJ databases">
        <authorList>
            <person name="Tran Van P."/>
        </authorList>
    </citation>
    <scope>NUCLEOTIDE SEQUENCE</scope>
</reference>
<dbReference type="InterPro" id="IPR036283">
    <property type="entry name" value="NOB1_Zf-like_sf"/>
</dbReference>
<feature type="domain" description="Nin one binding (NOB1) Zn-ribbon-like" evidence="11">
    <location>
        <begin position="202"/>
        <end position="274"/>
    </location>
</feature>
<sequence length="468" mass="53552">MTFELNYNNMDNNTRHKKSAHLVCDSGPFIIGTQIEDLAENVYTLPEVVNEIKDENTRQRLQFISYELKYREPSEPQLARVMKKTIEDSNQSLIGFYVDKHEDNNETEDNSKDTVKEVSEEVGSDGEDNNSGDEEEGSDGEDEGWITPNNVKDIRRQMQGLKVDDEVEEEVSVGCLTGDYAMQNVLLQMGLKVIGIKDGLRIRSTKQFVLRCFACFKITTKSNNAFCNNCGNYRTLKRVALTVKEDGTKEIYINFKKPINIRGTRYSLPTPRGGKHTNNPVLVADQTQPQNRKTKFAVEEKRGHNCENILTDPEYVNRLNPFAINDVYSRSSRINANIRRTVNPNVTRRPTEDGTKEIYINFKKPINIRGTRYSLPTPRGGKHTNNPVLVADQTQPQNRKTKFAVEEKRGHNCENILTDPEYVNRLNPFAINDVYSRSSRINANIRRTVNPNVTRRPTGNRKKKSNKL</sequence>
<dbReference type="Pfam" id="PF08772">
    <property type="entry name" value="Zn_ribbon_NOB1"/>
    <property type="match status" value="1"/>
</dbReference>
<evidence type="ECO:0000313" key="13">
    <source>
        <dbReference type="EMBL" id="CAD7625353.1"/>
    </source>
</evidence>
<proteinExistence type="inferred from homology"/>
<feature type="binding site" evidence="9">
    <location>
        <position position="230"/>
    </location>
    <ligand>
        <name>Zn(2+)</name>
        <dbReference type="ChEBI" id="CHEBI:29105"/>
    </ligand>
</feature>
<dbReference type="GO" id="GO:0030688">
    <property type="term" value="C:preribosome, small subunit precursor"/>
    <property type="evidence" value="ECO:0007669"/>
    <property type="project" value="TreeGrafter"/>
</dbReference>
<dbReference type="PIRSF" id="PIRSF037125">
    <property type="entry name" value="D-site_20S_pre-rRNA_nuclease"/>
    <property type="match status" value="1"/>
</dbReference>
<dbReference type="SUPFAM" id="SSF144206">
    <property type="entry name" value="NOB1 zinc finger-like"/>
    <property type="match status" value="1"/>
</dbReference>
<evidence type="ECO:0000256" key="9">
    <source>
        <dbReference type="PIRSR" id="PIRSR037125-1"/>
    </source>
</evidence>